<gene>
    <name evidence="3" type="ORF">C2E15_10975</name>
</gene>
<reference evidence="3 4" key="1">
    <citation type="submission" date="2018-01" db="EMBL/GenBank/DDBJ databases">
        <title>Complete and assembled Genome of Pantoea gaviniae DSM22758T.</title>
        <authorList>
            <person name="Stevens M.J.A."/>
            <person name="Zurfluh K."/>
            <person name="Stephan R."/>
        </authorList>
    </citation>
    <scope>NUCLEOTIDE SEQUENCE [LARGE SCALE GENOMIC DNA]</scope>
    <source>
        <strain evidence="3 4">DSM 22758</strain>
    </source>
</reference>
<dbReference type="Proteomes" id="UP000238365">
    <property type="component" value="Chromosome"/>
</dbReference>
<evidence type="ECO:0000259" key="2">
    <source>
        <dbReference type="PROSITE" id="PS50263"/>
    </source>
</evidence>
<dbReference type="Pfam" id="PF00795">
    <property type="entry name" value="CN_hydrolase"/>
    <property type="match status" value="1"/>
</dbReference>
<dbReference type="CDD" id="cd07197">
    <property type="entry name" value="nitrilase"/>
    <property type="match status" value="1"/>
</dbReference>
<dbReference type="InterPro" id="IPR003010">
    <property type="entry name" value="C-N_Hydrolase"/>
</dbReference>
<sequence>MVTEKFKTSEERGMEGIERRIRIAAGQFAPVRGCIDDNMRYHEMLITSAASAGVNLIIFPELSLTGYEPEMAEGLALADEIRLRPLQVLSDRYDMTIIVGVPLRVKEGKPAIGACVISAKRSVSYYRKMHLHPGESDYFSAGDTECVFKERGFNVGVAICADAGQPVHAERTVQRGAEVYLNSVLSAGGFDKDSGQLQNYARLYAMPTLMANYSGPSGGWKPVGKSAAWNAKGELIAQAPENSVALVIMDLQDGGCTGQVICLSK</sequence>
<dbReference type="OrthoDB" id="9760188at2"/>
<dbReference type="PROSITE" id="PS50263">
    <property type="entry name" value="CN_HYDROLASE"/>
    <property type="match status" value="1"/>
</dbReference>
<dbReference type="SUPFAM" id="SSF56317">
    <property type="entry name" value="Carbon-nitrogen hydrolase"/>
    <property type="match status" value="1"/>
</dbReference>
<dbReference type="GO" id="GO:0050126">
    <property type="term" value="F:N-carbamoylputrescine amidase activity"/>
    <property type="evidence" value="ECO:0007669"/>
    <property type="project" value="TreeGrafter"/>
</dbReference>
<evidence type="ECO:0000256" key="1">
    <source>
        <dbReference type="ARBA" id="ARBA00022801"/>
    </source>
</evidence>
<dbReference type="PANTHER" id="PTHR43674">
    <property type="entry name" value="NITRILASE C965.09-RELATED"/>
    <property type="match status" value="1"/>
</dbReference>
<evidence type="ECO:0000313" key="4">
    <source>
        <dbReference type="Proteomes" id="UP000238365"/>
    </source>
</evidence>
<dbReference type="KEGG" id="pgz:C2E15_10975"/>
<keyword evidence="1" id="KW-0378">Hydrolase</keyword>
<name>A0A2L0IG29_9GAMM</name>
<dbReference type="InterPro" id="IPR036526">
    <property type="entry name" value="C-N_Hydrolase_sf"/>
</dbReference>
<dbReference type="AlphaFoldDB" id="A0A2L0IG29"/>
<proteinExistence type="predicted"/>
<dbReference type="EMBL" id="CP026377">
    <property type="protein sequence ID" value="AUX93546.1"/>
    <property type="molecule type" value="Genomic_DNA"/>
</dbReference>
<dbReference type="PANTHER" id="PTHR43674:SF2">
    <property type="entry name" value="BETA-UREIDOPROPIONASE"/>
    <property type="match status" value="1"/>
</dbReference>
<accession>A0A2L0IG29</accession>
<feature type="domain" description="CN hydrolase" evidence="2">
    <location>
        <begin position="21"/>
        <end position="253"/>
    </location>
</feature>
<organism evidence="3 4">
    <name type="scientific">Mixta gaviniae</name>
    <dbReference type="NCBI Taxonomy" id="665914"/>
    <lineage>
        <taxon>Bacteria</taxon>
        <taxon>Pseudomonadati</taxon>
        <taxon>Pseudomonadota</taxon>
        <taxon>Gammaproteobacteria</taxon>
        <taxon>Enterobacterales</taxon>
        <taxon>Erwiniaceae</taxon>
        <taxon>Mixta</taxon>
    </lineage>
</organism>
<dbReference type="GO" id="GO:0033388">
    <property type="term" value="P:putrescine biosynthetic process from arginine"/>
    <property type="evidence" value="ECO:0007669"/>
    <property type="project" value="TreeGrafter"/>
</dbReference>
<dbReference type="InterPro" id="IPR050345">
    <property type="entry name" value="Aliph_Amidase/BUP"/>
</dbReference>
<dbReference type="Gene3D" id="3.60.110.10">
    <property type="entry name" value="Carbon-nitrogen hydrolase"/>
    <property type="match status" value="1"/>
</dbReference>
<evidence type="ECO:0000313" key="3">
    <source>
        <dbReference type="EMBL" id="AUX93546.1"/>
    </source>
</evidence>
<protein>
    <recommendedName>
        <fullName evidence="2">CN hydrolase domain-containing protein</fullName>
    </recommendedName>
</protein>
<keyword evidence="4" id="KW-1185">Reference proteome</keyword>